<dbReference type="PANTHER" id="PTHR42912">
    <property type="entry name" value="METHYLTRANSFERASE"/>
    <property type="match status" value="1"/>
</dbReference>
<dbReference type="PANTHER" id="PTHR42912:SF45">
    <property type="entry name" value="23S RRNA (GUANINE(745)-N(1))-METHYLTRANSFERASE"/>
    <property type="match status" value="1"/>
</dbReference>
<dbReference type="InterPro" id="IPR029063">
    <property type="entry name" value="SAM-dependent_MTases_sf"/>
</dbReference>
<dbReference type="SUPFAM" id="SSF53335">
    <property type="entry name" value="S-adenosyl-L-methionine-dependent methyltransferases"/>
    <property type="match status" value="1"/>
</dbReference>
<sequence>MNRESFVQTNRRVYDRMADAGDPLCRPATEQELASPLEVVDKAGWLGGPIEGKHVLCLAAGGGRQSSLYAAAGATVTVVDISGSMLELDRQVAADRKLPIRVLQTSMEDLSGLDDQQFDIVIQPVSTCYVPSVLPVFAEVARVTRPGGLYISQHKQPLNLQANYHRQQHGYSVQHAYYRDQPVPPPSEPNRASKRLREDGAIEFLHRWEELIGGMCRSGFVIEDMIEPLHAKPDAEVNSFADRATFIPPYVRLKARRKGDAATSKRLILA</sequence>
<feature type="domain" description="Methyltransferase type 11" evidence="1">
    <location>
        <begin position="56"/>
        <end position="151"/>
    </location>
</feature>
<keyword evidence="2" id="KW-0489">Methyltransferase</keyword>
<dbReference type="AlphaFoldDB" id="A0A517T065"/>
<evidence type="ECO:0000313" key="2">
    <source>
        <dbReference type="EMBL" id="QDT61784.1"/>
    </source>
</evidence>
<organism evidence="2 3">
    <name type="scientific">Stieleria bergensis</name>
    <dbReference type="NCBI Taxonomy" id="2528025"/>
    <lineage>
        <taxon>Bacteria</taxon>
        <taxon>Pseudomonadati</taxon>
        <taxon>Planctomycetota</taxon>
        <taxon>Planctomycetia</taxon>
        <taxon>Pirellulales</taxon>
        <taxon>Pirellulaceae</taxon>
        <taxon>Stieleria</taxon>
    </lineage>
</organism>
<keyword evidence="3" id="KW-1185">Reference proteome</keyword>
<name>A0A517T065_9BACT</name>
<keyword evidence="2" id="KW-0808">Transferase</keyword>
<protein>
    <submittedName>
        <fullName evidence="2">Bifunctional 3-demethylubiquinone-9 3-methyltransferase/ 2-octaprenyl-6-hydroxy phenol methylase</fullName>
    </submittedName>
</protein>
<accession>A0A517T065</accession>
<dbReference type="GO" id="GO:0008757">
    <property type="term" value="F:S-adenosylmethionine-dependent methyltransferase activity"/>
    <property type="evidence" value="ECO:0007669"/>
    <property type="project" value="InterPro"/>
</dbReference>
<evidence type="ECO:0000313" key="3">
    <source>
        <dbReference type="Proteomes" id="UP000315003"/>
    </source>
</evidence>
<gene>
    <name evidence="2" type="ORF">SV7mr_43240</name>
</gene>
<evidence type="ECO:0000259" key="1">
    <source>
        <dbReference type="Pfam" id="PF08241"/>
    </source>
</evidence>
<dbReference type="EMBL" id="CP036272">
    <property type="protein sequence ID" value="QDT61784.1"/>
    <property type="molecule type" value="Genomic_DNA"/>
</dbReference>
<dbReference type="InterPro" id="IPR050508">
    <property type="entry name" value="Methyltransf_Superfamily"/>
</dbReference>
<proteinExistence type="predicted"/>
<dbReference type="Gene3D" id="3.40.50.150">
    <property type="entry name" value="Vaccinia Virus protein VP39"/>
    <property type="match status" value="1"/>
</dbReference>
<dbReference type="Proteomes" id="UP000315003">
    <property type="component" value="Chromosome"/>
</dbReference>
<reference evidence="2 3" key="1">
    <citation type="submission" date="2019-02" db="EMBL/GenBank/DDBJ databases">
        <title>Deep-cultivation of Planctomycetes and their phenomic and genomic characterization uncovers novel biology.</title>
        <authorList>
            <person name="Wiegand S."/>
            <person name="Jogler M."/>
            <person name="Boedeker C."/>
            <person name="Pinto D."/>
            <person name="Vollmers J."/>
            <person name="Rivas-Marin E."/>
            <person name="Kohn T."/>
            <person name="Peeters S.H."/>
            <person name="Heuer A."/>
            <person name="Rast P."/>
            <person name="Oberbeckmann S."/>
            <person name="Bunk B."/>
            <person name="Jeske O."/>
            <person name="Meyerdierks A."/>
            <person name="Storesund J.E."/>
            <person name="Kallscheuer N."/>
            <person name="Luecker S."/>
            <person name="Lage O.M."/>
            <person name="Pohl T."/>
            <person name="Merkel B.J."/>
            <person name="Hornburger P."/>
            <person name="Mueller R.-W."/>
            <person name="Bruemmer F."/>
            <person name="Labrenz M."/>
            <person name="Spormann A.M."/>
            <person name="Op den Camp H."/>
            <person name="Overmann J."/>
            <person name="Amann R."/>
            <person name="Jetten M.S.M."/>
            <person name="Mascher T."/>
            <person name="Medema M.H."/>
            <person name="Devos D.P."/>
            <person name="Kaster A.-K."/>
            <person name="Ovreas L."/>
            <person name="Rohde M."/>
            <person name="Galperin M.Y."/>
            <person name="Jogler C."/>
        </authorList>
    </citation>
    <scope>NUCLEOTIDE SEQUENCE [LARGE SCALE GENOMIC DNA]</scope>
    <source>
        <strain evidence="2 3">SV_7m_r</strain>
    </source>
</reference>
<dbReference type="Pfam" id="PF08241">
    <property type="entry name" value="Methyltransf_11"/>
    <property type="match status" value="1"/>
</dbReference>
<dbReference type="CDD" id="cd02440">
    <property type="entry name" value="AdoMet_MTases"/>
    <property type="match status" value="1"/>
</dbReference>
<dbReference type="InterPro" id="IPR013216">
    <property type="entry name" value="Methyltransf_11"/>
</dbReference>
<dbReference type="GO" id="GO:0032259">
    <property type="term" value="P:methylation"/>
    <property type="evidence" value="ECO:0007669"/>
    <property type="project" value="UniProtKB-KW"/>
</dbReference>
<keyword evidence="2" id="KW-0830">Ubiquinone</keyword>